<keyword evidence="5 10" id="KW-0769">Symport</keyword>
<feature type="compositionally biased region" description="Polar residues" evidence="11">
    <location>
        <begin position="67"/>
        <end position="86"/>
    </location>
</feature>
<evidence type="ECO:0000256" key="4">
    <source>
        <dbReference type="ARBA" id="ARBA00022692"/>
    </source>
</evidence>
<dbReference type="Pfam" id="PF00209">
    <property type="entry name" value="SNF"/>
    <property type="match status" value="1"/>
</dbReference>
<feature type="transmembrane region" description="Helical" evidence="12">
    <location>
        <begin position="752"/>
        <end position="773"/>
    </location>
</feature>
<feature type="binding site" evidence="8">
    <location>
        <position position="606"/>
    </location>
    <ligand>
        <name>Na(+)</name>
        <dbReference type="ChEBI" id="CHEBI:29101"/>
        <label>1</label>
    </ligand>
</feature>
<keyword evidence="4 10" id="KW-0812">Transmembrane</keyword>
<feature type="transmembrane region" description="Helical" evidence="12">
    <location>
        <begin position="506"/>
        <end position="523"/>
    </location>
</feature>
<dbReference type="Proteomes" id="UP000198287">
    <property type="component" value="Unassembled WGS sequence"/>
</dbReference>
<feature type="transmembrane region" description="Helical" evidence="12">
    <location>
        <begin position="419"/>
        <end position="437"/>
    </location>
</feature>
<proteinExistence type="inferred from homology"/>
<comment type="subcellular location">
    <subcellularLocation>
        <location evidence="1">Membrane</location>
        <topology evidence="1">Multi-pass membrane protein</topology>
    </subcellularLocation>
</comment>
<dbReference type="InterPro" id="IPR037272">
    <property type="entry name" value="SNS_sf"/>
</dbReference>
<feature type="transmembrane region" description="Helical" evidence="12">
    <location>
        <begin position="669"/>
        <end position="693"/>
    </location>
</feature>
<keyword evidence="8" id="KW-0479">Metal-binding</keyword>
<feature type="disulfide bond" evidence="9">
    <location>
        <begin position="324"/>
        <end position="333"/>
    </location>
</feature>
<feature type="transmembrane region" description="Helical" evidence="12">
    <location>
        <begin position="207"/>
        <end position="225"/>
    </location>
</feature>
<dbReference type="OMA" id="NTIMGWS"/>
<feature type="transmembrane region" description="Helical" evidence="12">
    <location>
        <begin position="639"/>
        <end position="657"/>
    </location>
</feature>
<feature type="binding site" evidence="8">
    <location>
        <position position="609"/>
    </location>
    <ligand>
        <name>Na(+)</name>
        <dbReference type="ChEBI" id="CHEBI:29101"/>
        <label>1</label>
    </ligand>
</feature>
<keyword evidence="3 10" id="KW-0813">Transport</keyword>
<feature type="binding site" evidence="8">
    <location>
        <position position="509"/>
    </location>
    <ligand>
        <name>Na(+)</name>
        <dbReference type="ChEBI" id="CHEBI:29101"/>
        <label>1</label>
    </ligand>
</feature>
<keyword evidence="9" id="KW-1015">Disulfide bond</keyword>
<feature type="binding site" evidence="8">
    <location>
        <position position="610"/>
    </location>
    <ligand>
        <name>Na(+)</name>
        <dbReference type="ChEBI" id="CHEBI:29101"/>
        <label>1</label>
    </ligand>
</feature>
<evidence type="ECO:0000256" key="3">
    <source>
        <dbReference type="ARBA" id="ARBA00022448"/>
    </source>
</evidence>
<feature type="binding site" evidence="8">
    <location>
        <position position="541"/>
    </location>
    <ligand>
        <name>Na(+)</name>
        <dbReference type="ChEBI" id="CHEBI:29101"/>
        <label>1</label>
    </ligand>
</feature>
<evidence type="ECO:0000256" key="11">
    <source>
        <dbReference type="SAM" id="MobiDB-lite"/>
    </source>
</evidence>
<dbReference type="PANTHER" id="PTHR11616:SF38">
    <property type="entry name" value="SODIUM-DEPENDENT DOPAMINE TRANSPORTER"/>
    <property type="match status" value="1"/>
</dbReference>
<evidence type="ECO:0000313" key="14">
    <source>
        <dbReference type="Proteomes" id="UP000198287"/>
    </source>
</evidence>
<keyword evidence="8" id="KW-0915">Sodium</keyword>
<comment type="caution">
    <text evidence="13">The sequence shown here is derived from an EMBL/GenBank/DDBJ whole genome shotgun (WGS) entry which is preliminary data.</text>
</comment>
<name>A0A226EY18_FOLCA</name>
<dbReference type="PROSITE" id="PS00610">
    <property type="entry name" value="NA_NEUROTRAN_SYMP_1"/>
    <property type="match status" value="1"/>
</dbReference>
<feature type="transmembrane region" description="Helical" evidence="12">
    <location>
        <begin position="594"/>
        <end position="619"/>
    </location>
</feature>
<dbReference type="GO" id="GO:0015293">
    <property type="term" value="F:symporter activity"/>
    <property type="evidence" value="ECO:0007669"/>
    <property type="project" value="UniProtKB-KW"/>
</dbReference>
<evidence type="ECO:0000313" key="13">
    <source>
        <dbReference type="EMBL" id="OXA62482.1"/>
    </source>
</evidence>
<feature type="transmembrane region" description="Helical" evidence="12">
    <location>
        <begin position="237"/>
        <end position="258"/>
    </location>
</feature>
<dbReference type="PANTHER" id="PTHR11616">
    <property type="entry name" value="SODIUM/CHLORIDE DEPENDENT TRANSPORTER"/>
    <property type="match status" value="1"/>
</dbReference>
<evidence type="ECO:0000256" key="6">
    <source>
        <dbReference type="ARBA" id="ARBA00022989"/>
    </source>
</evidence>
<dbReference type="PRINTS" id="PR00176">
    <property type="entry name" value="NANEUSMPORT"/>
</dbReference>
<feature type="transmembrane region" description="Helical" evidence="12">
    <location>
        <begin position="714"/>
        <end position="740"/>
    </location>
</feature>
<evidence type="ECO:0000256" key="10">
    <source>
        <dbReference type="RuleBase" id="RU003732"/>
    </source>
</evidence>
<keyword evidence="6 12" id="KW-1133">Transmembrane helix</keyword>
<evidence type="ECO:0000256" key="7">
    <source>
        <dbReference type="ARBA" id="ARBA00023136"/>
    </source>
</evidence>
<dbReference type="SUPFAM" id="SSF161070">
    <property type="entry name" value="SNF-like"/>
    <property type="match status" value="1"/>
</dbReference>
<dbReference type="GO" id="GO:0035725">
    <property type="term" value="P:sodium ion transmembrane transport"/>
    <property type="evidence" value="ECO:0007669"/>
    <property type="project" value="TreeGrafter"/>
</dbReference>
<feature type="binding site" evidence="8">
    <location>
        <position position="213"/>
    </location>
    <ligand>
        <name>Na(+)</name>
        <dbReference type="ChEBI" id="CHEBI:29101"/>
        <label>1</label>
    </ligand>
</feature>
<feature type="transmembrane region" description="Helical" evidence="12">
    <location>
        <begin position="278"/>
        <end position="300"/>
    </location>
</feature>
<evidence type="ECO:0000256" key="9">
    <source>
        <dbReference type="PIRSR" id="PIRSR600175-2"/>
    </source>
</evidence>
<dbReference type="AlphaFoldDB" id="A0A226EY18"/>
<accession>A0A226EY18</accession>
<feature type="binding site" evidence="8">
    <location>
        <position position="220"/>
    </location>
    <ligand>
        <name>Na(+)</name>
        <dbReference type="ChEBI" id="CHEBI:29101"/>
        <label>1</label>
    </ligand>
</feature>
<evidence type="ECO:0000256" key="2">
    <source>
        <dbReference type="ARBA" id="ARBA00006459"/>
    </source>
</evidence>
<organism evidence="13 14">
    <name type="scientific">Folsomia candida</name>
    <name type="common">Springtail</name>
    <dbReference type="NCBI Taxonomy" id="158441"/>
    <lineage>
        <taxon>Eukaryota</taxon>
        <taxon>Metazoa</taxon>
        <taxon>Ecdysozoa</taxon>
        <taxon>Arthropoda</taxon>
        <taxon>Hexapoda</taxon>
        <taxon>Collembola</taxon>
        <taxon>Entomobryomorpha</taxon>
        <taxon>Isotomoidea</taxon>
        <taxon>Isotomidae</taxon>
        <taxon>Proisotominae</taxon>
        <taxon>Folsomia</taxon>
    </lineage>
</organism>
<evidence type="ECO:0000256" key="1">
    <source>
        <dbReference type="ARBA" id="ARBA00004141"/>
    </source>
</evidence>
<dbReference type="InterPro" id="IPR000175">
    <property type="entry name" value="Na/ntran_symport"/>
</dbReference>
<dbReference type="GO" id="GO:0046872">
    <property type="term" value="F:metal ion binding"/>
    <property type="evidence" value="ECO:0007669"/>
    <property type="project" value="UniProtKB-KW"/>
</dbReference>
<dbReference type="GO" id="GO:0005886">
    <property type="term" value="C:plasma membrane"/>
    <property type="evidence" value="ECO:0007669"/>
    <property type="project" value="TreeGrafter"/>
</dbReference>
<feature type="transmembrane region" description="Helical" evidence="12">
    <location>
        <begin position="535"/>
        <end position="556"/>
    </location>
</feature>
<evidence type="ECO:0000256" key="8">
    <source>
        <dbReference type="PIRSR" id="PIRSR600175-1"/>
    </source>
</evidence>
<dbReference type="PROSITE" id="PS50267">
    <property type="entry name" value="NA_NEUROTRAN_SYMP_3"/>
    <property type="match status" value="1"/>
</dbReference>
<feature type="region of interest" description="Disordered" evidence="11">
    <location>
        <begin position="59"/>
        <end position="163"/>
    </location>
</feature>
<evidence type="ECO:0000256" key="12">
    <source>
        <dbReference type="SAM" id="Phobius"/>
    </source>
</evidence>
<reference evidence="13 14" key="1">
    <citation type="submission" date="2015-12" db="EMBL/GenBank/DDBJ databases">
        <title>The genome of Folsomia candida.</title>
        <authorList>
            <person name="Faddeeva A."/>
            <person name="Derks M.F."/>
            <person name="Anvar Y."/>
            <person name="Smit S."/>
            <person name="Van Straalen N."/>
            <person name="Roelofs D."/>
        </authorList>
    </citation>
    <scope>NUCLEOTIDE SEQUENCE [LARGE SCALE GENOMIC DNA]</scope>
    <source>
        <strain evidence="13 14">VU population</strain>
        <tissue evidence="13">Whole body</tissue>
    </source>
</reference>
<comment type="similarity">
    <text evidence="2 10">Belongs to the sodium:neurotransmitter symporter (SNF) (TC 2.A.22) family.</text>
</comment>
<evidence type="ECO:0000256" key="5">
    <source>
        <dbReference type="ARBA" id="ARBA00022847"/>
    </source>
</evidence>
<gene>
    <name evidence="13" type="ORF">Fcan01_03037</name>
</gene>
<keyword evidence="7 12" id="KW-0472">Membrane</keyword>
<feature type="compositionally biased region" description="Basic and acidic residues" evidence="11">
    <location>
        <begin position="142"/>
        <end position="155"/>
    </location>
</feature>
<feature type="transmembrane region" description="Helical" evidence="12">
    <location>
        <begin position="446"/>
        <end position="467"/>
    </location>
</feature>
<dbReference type="GO" id="GO:0006865">
    <property type="term" value="P:amino acid transport"/>
    <property type="evidence" value="ECO:0007669"/>
    <property type="project" value="TreeGrafter"/>
</dbReference>
<sequence length="819" mass="91407">MELQVAYCIRQVCLGSWKTGEHKTTTTTTVEIGWPSHAMELIENPLAQVVDANNHTTTKYKARDGRISQSQSHSSIANDRSPSGGSNFLAKSPGSSRRDSGGGDGAGSLPSDPLLTRSQPSPESHKSHPLQSHILLNFTRSSHPDGDDPGGKSEMRLTSTSVCSREGGDVVVVAHRTSSPSNPSHNANLPLQSQVEDRETWSQGLDFLLSIIGFAVDLANVWRFPYFCYKNGGGAFLIPYFLMLALSAIPVFYMELLLGQFIRQGKRTLACPISMWKICPLFKGIGYCAVTVSYFVSFYYNTIMGWSLHFTINSFTSPLPWTTCNNSWNTENCFIPEAVLVHDDDNSTSLILGDENYPPDNLSLSQMSNWHNENSDLARSSRRVVYRPPNATSPASEYFRNSVLEMGSHDIDNLGLPKMDLLLCLAAIYIFLFLILLKSIRSTGKVVWVTATMPYFVLSILLVRGLMLEGASDGIYYYLVPNMTKLREVESVLFLTKVWSDAAKQIFFSSGAGFGVHLTYASYNNFHNNCFRDCMVTSMVNCFTSIFAGFVIFTFLGSMAYRQGRPIEEVVNVGPGLVFEVYPEAVGSLPGANFWSLIFFLALLSLGLDSAMGGIECVVTGITDEFKAWFKRWKFGREVFTFFIVFISFLISIINVTRGGMYTFIFFDTYAAGSSLLFAVVFEVLVVSWVYGLDQFCKDAESMLGFAPGIYWKICWKYISPLLISVIIVLDLSTALPLTYDGYLYPTWAQNMGYIFTFIPITLVPIIALREFFKFPGNCKSKLSYAITPTNEHPAIKNEGYVKRFMSSHWVGQRRGHTT</sequence>
<dbReference type="OrthoDB" id="6581954at2759"/>
<protein>
    <recommendedName>
        <fullName evidence="10">Transporter</fullName>
    </recommendedName>
</protein>
<keyword evidence="14" id="KW-1185">Reference proteome</keyword>
<feature type="binding site" evidence="8">
    <location>
        <position position="216"/>
    </location>
    <ligand>
        <name>Na(+)</name>
        <dbReference type="ChEBI" id="CHEBI:29101"/>
        <label>1</label>
    </ligand>
</feature>
<feature type="binding site" evidence="8">
    <location>
        <position position="215"/>
    </location>
    <ligand>
        <name>Na(+)</name>
        <dbReference type="ChEBI" id="CHEBI:29101"/>
        <label>1</label>
    </ligand>
</feature>
<dbReference type="EMBL" id="LNIX01000001">
    <property type="protein sequence ID" value="OXA62482.1"/>
    <property type="molecule type" value="Genomic_DNA"/>
</dbReference>